<dbReference type="InterPro" id="IPR056920">
    <property type="entry name" value="PRTase-CE"/>
</dbReference>
<sequence length="406" mass="45588">MALESSTRAASWLAQIEDPVDREIGRQMLRALRLVSHSEFERGVQAEIERILFSVGNENVALISVTESAPQVFDEGKERRIPGSSADRVRHLIENLRRVYGNRVLANPTIESMRAERIRNLVIVEDYVGTGKRISDFWSEQIHPSIKSWISYGWTKLWLVTFAADPEGFHDIRRKIPKLTSSRARSVLPISSTGTRLTIPMAALARKYCHRISKSNIPLGFGARGCLIVFEHGCPNNAPAILWNSGRKWSPIFPERGIPTDVRPYFDKTNLAQQAESLWDIGQYILAIGLLDHIHLHQMDPMEWRLLLALGHSSRSGWDDSQLSARLLISGGEVAELRKCAYRLGAVDTQTHRLTIFGQELLSLAKRGATGQNRSPSAPRPLRRLTDLYYPDSCGGVAKHQSNVAT</sequence>
<evidence type="ECO:0000259" key="1">
    <source>
        <dbReference type="Pfam" id="PF24390"/>
    </source>
</evidence>
<dbReference type="Pfam" id="PF24390">
    <property type="entry name" value="PRTase-CE"/>
    <property type="match status" value="1"/>
</dbReference>
<organism evidence="2 3">
    <name type="scientific">Burkholderia cenocepacia</name>
    <dbReference type="NCBI Taxonomy" id="95486"/>
    <lineage>
        <taxon>Bacteria</taxon>
        <taxon>Pseudomonadati</taxon>
        <taxon>Pseudomonadota</taxon>
        <taxon>Betaproteobacteria</taxon>
        <taxon>Burkholderiales</taxon>
        <taxon>Burkholderiaceae</taxon>
        <taxon>Burkholderia</taxon>
        <taxon>Burkholderia cepacia complex</taxon>
    </lineage>
</organism>
<evidence type="ECO:0000313" key="2">
    <source>
        <dbReference type="EMBL" id="AZQ55975.1"/>
    </source>
</evidence>
<dbReference type="EMBL" id="CP034547">
    <property type="protein sequence ID" value="AZQ55975.1"/>
    <property type="molecule type" value="Genomic_DNA"/>
</dbReference>
<dbReference type="AlphaFoldDB" id="A0A3Q9FDJ4"/>
<proteinExistence type="predicted"/>
<accession>A0A3Q9FDJ4</accession>
<feature type="domain" description="PRTase-CE" evidence="1">
    <location>
        <begin position="11"/>
        <end position="254"/>
    </location>
</feature>
<evidence type="ECO:0000313" key="3">
    <source>
        <dbReference type="Proteomes" id="UP000277191"/>
    </source>
</evidence>
<dbReference type="Proteomes" id="UP000277191">
    <property type="component" value="Chromosome 3"/>
</dbReference>
<protein>
    <recommendedName>
        <fullName evidence="1">PRTase-CE domain-containing protein</fullName>
    </recommendedName>
</protein>
<name>A0A3Q9FDJ4_9BURK</name>
<dbReference type="RefSeq" id="WP_126369146.1">
    <property type="nucleotide sequence ID" value="NZ_CP034547.1"/>
</dbReference>
<reference evidence="2 3" key="1">
    <citation type="submission" date="2018-12" db="EMBL/GenBank/DDBJ databases">
        <title>Cadmium resistance mechanism in endophytic bacteria Burkholderia cenocepacia YG-3.</title>
        <authorList>
            <person name="Zhang X."/>
            <person name="Wang X."/>
            <person name="Zhu Y."/>
        </authorList>
    </citation>
    <scope>NUCLEOTIDE SEQUENCE [LARGE SCALE GENOMIC DNA]</scope>
    <source>
        <strain evidence="2 3">YG-3</strain>
    </source>
</reference>
<gene>
    <name evidence="2" type="ORF">D5R55_34795</name>
</gene>